<name>A0A6J4I531_9CHLR</name>
<feature type="compositionally biased region" description="Basic and acidic residues" evidence="1">
    <location>
        <begin position="1"/>
        <end position="27"/>
    </location>
</feature>
<feature type="non-terminal residue" evidence="2">
    <location>
        <position position="1"/>
    </location>
</feature>
<dbReference type="AlphaFoldDB" id="A0A6J4I531"/>
<evidence type="ECO:0000256" key="1">
    <source>
        <dbReference type="SAM" id="MobiDB-lite"/>
    </source>
</evidence>
<feature type="non-terminal residue" evidence="2">
    <location>
        <position position="243"/>
    </location>
</feature>
<evidence type="ECO:0000313" key="2">
    <source>
        <dbReference type="EMBL" id="CAA9240535.1"/>
    </source>
</evidence>
<gene>
    <name evidence="2" type="ORF">AVDCRST_MAG77-1650</name>
</gene>
<feature type="region of interest" description="Disordered" evidence="1">
    <location>
        <begin position="93"/>
        <end position="124"/>
    </location>
</feature>
<organism evidence="2">
    <name type="scientific">uncultured Chloroflexota bacterium</name>
    <dbReference type="NCBI Taxonomy" id="166587"/>
    <lineage>
        <taxon>Bacteria</taxon>
        <taxon>Bacillati</taxon>
        <taxon>Chloroflexota</taxon>
        <taxon>environmental samples</taxon>
    </lineage>
</organism>
<feature type="region of interest" description="Disordered" evidence="1">
    <location>
        <begin position="1"/>
        <end position="64"/>
    </location>
</feature>
<proteinExistence type="predicted"/>
<protein>
    <submittedName>
        <fullName evidence="2">Transcriptional regulator, MerR family</fullName>
    </submittedName>
</protein>
<reference evidence="2" key="1">
    <citation type="submission" date="2020-02" db="EMBL/GenBank/DDBJ databases">
        <authorList>
            <person name="Meier V. D."/>
        </authorList>
    </citation>
    <scope>NUCLEOTIDE SEQUENCE</scope>
    <source>
        <strain evidence="2">AVDCRST_MAG77</strain>
    </source>
</reference>
<sequence length="243" mass="24952">DEPLRHDRGELLRPAEARSQDRDRDPHGAGGCADRTECGGGRGVLRARGPGGHRRGAINGDDPAAARLRGCCRSGLRRGPAVWGQVLRWLDGGPDGPPLGRQGEGPRGAAPGHARAGRDPDVRPRVPRVLAGGLHPAAGRARRGADAADGRLRAVARTSPHCSRAGSARLHGRLPECLLAAPGGVPGPAGTGGHVALLGGGRRLGRAGQAGGRPQEWRLGRVPRGSAVPGRVRLRVPAGGDVL</sequence>
<dbReference type="EMBL" id="CADCTC010000095">
    <property type="protein sequence ID" value="CAA9240535.1"/>
    <property type="molecule type" value="Genomic_DNA"/>
</dbReference>
<accession>A0A6J4I531</accession>